<dbReference type="AlphaFoldDB" id="F0EXH9"/>
<dbReference type="STRING" id="888741.HMPREF9098_0563"/>
<name>F0EXH9_9NEIS</name>
<dbReference type="EMBL" id="AEWV01000008">
    <property type="protein sequence ID" value="EGC18010.1"/>
    <property type="molecule type" value="Genomic_DNA"/>
</dbReference>
<evidence type="ECO:0000313" key="2">
    <source>
        <dbReference type="Proteomes" id="UP000004088"/>
    </source>
</evidence>
<dbReference type="Proteomes" id="UP000004088">
    <property type="component" value="Unassembled WGS sequence"/>
</dbReference>
<sequence>MDWGAGCFLGFSFAEIRFARFQAAFQTAFWAISGSGGLNEIQIQKAACTFHSMRQPAGLRQSALSCGGEFWDLLSSWVQAAIGLNL</sequence>
<keyword evidence="2" id="KW-1185">Reference proteome</keyword>
<evidence type="ECO:0000313" key="1">
    <source>
        <dbReference type="EMBL" id="EGC18010.1"/>
    </source>
</evidence>
<protein>
    <submittedName>
        <fullName evidence="1">Uncharacterized protein</fullName>
    </submittedName>
</protein>
<proteinExistence type="predicted"/>
<accession>F0EXH9</accession>
<reference evidence="1 2" key="1">
    <citation type="submission" date="2011-01" db="EMBL/GenBank/DDBJ databases">
        <authorList>
            <person name="Muzny D."/>
            <person name="Qin X."/>
            <person name="Deng J."/>
            <person name="Jiang H."/>
            <person name="Liu Y."/>
            <person name="Qu J."/>
            <person name="Song X.-Z."/>
            <person name="Zhang L."/>
            <person name="Thornton R."/>
            <person name="Coyle M."/>
            <person name="Francisco L."/>
            <person name="Jackson L."/>
            <person name="Javaid M."/>
            <person name="Korchina V."/>
            <person name="Kovar C."/>
            <person name="Mata R."/>
            <person name="Mathew T."/>
            <person name="Ngo R."/>
            <person name="Nguyen L."/>
            <person name="Nguyen N."/>
            <person name="Okwuonu G."/>
            <person name="Ongeri F."/>
            <person name="Pham C."/>
            <person name="Simmons D."/>
            <person name="Wilczek-Boney K."/>
            <person name="Hale W."/>
            <person name="Jakkamsetti A."/>
            <person name="Pham P."/>
            <person name="Ruth R."/>
            <person name="San Lucas F."/>
            <person name="Warren J."/>
            <person name="Zhang J."/>
            <person name="Zhao Z."/>
            <person name="Zhou C."/>
            <person name="Zhu D."/>
            <person name="Lee S."/>
            <person name="Bess C."/>
            <person name="Blankenburg K."/>
            <person name="Forbes L."/>
            <person name="Fu Q."/>
            <person name="Gubbala S."/>
            <person name="Hirani K."/>
            <person name="Jayaseelan J.C."/>
            <person name="Lara F."/>
            <person name="Munidasa M."/>
            <person name="Palculict T."/>
            <person name="Patil S."/>
            <person name="Pu L.-L."/>
            <person name="Saada N."/>
            <person name="Tang L."/>
            <person name="Weissenberger G."/>
            <person name="Zhu Y."/>
            <person name="Hemphill L."/>
            <person name="Shang Y."/>
            <person name="Youmans B."/>
            <person name="Ayvaz T."/>
            <person name="Ross M."/>
            <person name="Santibanez J."/>
            <person name="Aqrawi P."/>
            <person name="Gross S."/>
            <person name="Joshi V."/>
            <person name="Fowler G."/>
            <person name="Nazareth L."/>
            <person name="Reid J."/>
            <person name="Worley K."/>
            <person name="Petrosino J."/>
            <person name="Highlander S."/>
            <person name="Gibbs R."/>
        </authorList>
    </citation>
    <scope>NUCLEOTIDE SEQUENCE [LARGE SCALE GENOMIC DNA]</scope>
    <source>
        <strain evidence="1 2">ATCC 33394</strain>
    </source>
</reference>
<comment type="caution">
    <text evidence="1">The sequence shown here is derived from an EMBL/GenBank/DDBJ whole genome shotgun (WGS) entry which is preliminary data.</text>
</comment>
<organism evidence="1 2">
    <name type="scientific">Kingella denitrificans ATCC 33394</name>
    <dbReference type="NCBI Taxonomy" id="888741"/>
    <lineage>
        <taxon>Bacteria</taxon>
        <taxon>Pseudomonadati</taxon>
        <taxon>Pseudomonadota</taxon>
        <taxon>Betaproteobacteria</taxon>
        <taxon>Neisseriales</taxon>
        <taxon>Neisseriaceae</taxon>
        <taxon>Kingella</taxon>
    </lineage>
</organism>
<gene>
    <name evidence="1" type="ORF">HMPREF9098_0563</name>
</gene>
<dbReference type="HOGENOM" id="CLU_2493758_0_0_4"/>